<evidence type="ECO:0000313" key="2">
    <source>
        <dbReference type="Proteomes" id="UP000242616"/>
    </source>
</evidence>
<sequence>MKKIFIFSFFVLALLLSGCMKLFNLSLESGVYVAGEWNNWVPTQNDRMVLNNGIYEFEIPVASITFYPGSLGNIGWYKVIYVGGVTKVQSSVPVWKENLADATSITVFASPNIMRDGYAVGAGDIEKEIGDWYCAGDFNGWSLEKMEKIDGKFVYELNIDVNKGDSFKYKIARGIDWKPYEEQFDGKNYNAGYGQDALFIADKSGSSLYIEFDPKFSILNVYVK</sequence>
<evidence type="ECO:0000313" key="1">
    <source>
        <dbReference type="EMBL" id="ONN27401.1"/>
    </source>
</evidence>
<comment type="caution">
    <text evidence="1">The sequence shown here is derived from an EMBL/GenBank/DDBJ whole genome shotgun (WGS) entry which is preliminary data.</text>
</comment>
<protein>
    <recommendedName>
        <fullName evidence="3">Lipoprotein</fullName>
    </recommendedName>
</protein>
<proteinExistence type="predicted"/>
<accession>A0ABX3IJM9</accession>
<gene>
    <name evidence="1" type="ORF">XJ44_03490</name>
</gene>
<keyword evidence="2" id="KW-1185">Reference proteome</keyword>
<name>A0ABX3IJM9_9BACT</name>
<dbReference type="Proteomes" id="UP000242616">
    <property type="component" value="Unassembled WGS sequence"/>
</dbReference>
<evidence type="ECO:0008006" key="3">
    <source>
        <dbReference type="Google" id="ProtNLM"/>
    </source>
</evidence>
<dbReference type="PROSITE" id="PS51257">
    <property type="entry name" value="PROKAR_LIPOPROTEIN"/>
    <property type="match status" value="1"/>
</dbReference>
<reference evidence="1 2" key="1">
    <citation type="submission" date="2015-06" db="EMBL/GenBank/DDBJ databases">
        <title>Genome sequencing of Thermotogales isolates from hydrothermal vents.</title>
        <authorList>
            <person name="Haverkamp T.H."/>
            <person name="Kublanov I.V."/>
            <person name="Nesbo C.L."/>
        </authorList>
    </citation>
    <scope>NUCLEOTIDE SEQUENCE [LARGE SCALE GENOMIC DNA]</scope>
    <source>
        <strain evidence="2">ik275mar</strain>
    </source>
</reference>
<organism evidence="1 2">
    <name type="scientific">Thermosipho affectus</name>
    <dbReference type="NCBI Taxonomy" id="660294"/>
    <lineage>
        <taxon>Bacteria</taxon>
        <taxon>Thermotogati</taxon>
        <taxon>Thermotogota</taxon>
        <taxon>Thermotogae</taxon>
        <taxon>Thermotogales</taxon>
        <taxon>Fervidobacteriaceae</taxon>
        <taxon>Thermosipho</taxon>
    </lineage>
</organism>
<dbReference type="EMBL" id="LBFC01000015">
    <property type="protein sequence ID" value="ONN27401.1"/>
    <property type="molecule type" value="Genomic_DNA"/>
</dbReference>